<reference evidence="1 2" key="1">
    <citation type="submission" date="2018-11" db="EMBL/GenBank/DDBJ databases">
        <title>Rufibacter latericius sp. nov., isolated from water in Baiyang Lake.</title>
        <authorList>
            <person name="Yang Y."/>
        </authorList>
    </citation>
    <scope>NUCLEOTIDE SEQUENCE [LARGE SCALE GENOMIC DNA]</scope>
    <source>
        <strain evidence="1 2">R-22-1c-1</strain>
    </source>
</reference>
<organism evidence="1 2">
    <name type="scientific">Rufibacter latericius</name>
    <dbReference type="NCBI Taxonomy" id="2487040"/>
    <lineage>
        <taxon>Bacteria</taxon>
        <taxon>Pseudomonadati</taxon>
        <taxon>Bacteroidota</taxon>
        <taxon>Cytophagia</taxon>
        <taxon>Cytophagales</taxon>
        <taxon>Hymenobacteraceae</taxon>
        <taxon>Rufibacter</taxon>
    </lineage>
</organism>
<evidence type="ECO:0008006" key="3">
    <source>
        <dbReference type="Google" id="ProtNLM"/>
    </source>
</evidence>
<dbReference type="Proteomes" id="UP000272117">
    <property type="component" value="Unassembled WGS sequence"/>
</dbReference>
<dbReference type="AlphaFoldDB" id="A0A3M9MBX9"/>
<keyword evidence="2" id="KW-1185">Reference proteome</keyword>
<comment type="caution">
    <text evidence="1">The sequence shown here is derived from an EMBL/GenBank/DDBJ whole genome shotgun (WGS) entry which is preliminary data.</text>
</comment>
<sequence>MFTILFSENEKELVRKETMKAKMIRKQREAAKELFRCCFPTVMRLFEYIKQEDHRLLSCLLQAIEAHVLLTKVCGRVKRERKAMPLFTVHDSISITESNRSYLEGVVKEECLRLTGYAPKVEGNLLHPSKLGFPHKEAA</sequence>
<proteinExistence type="predicted"/>
<dbReference type="RefSeq" id="WP_123128701.1">
    <property type="nucleotide sequence ID" value="NZ_RJJD01000019.1"/>
</dbReference>
<accession>A0A3M9MBX9</accession>
<name>A0A3M9MBX9_9BACT</name>
<evidence type="ECO:0000313" key="1">
    <source>
        <dbReference type="EMBL" id="RNI23024.1"/>
    </source>
</evidence>
<evidence type="ECO:0000313" key="2">
    <source>
        <dbReference type="Proteomes" id="UP000272117"/>
    </source>
</evidence>
<gene>
    <name evidence="1" type="ORF">EFB08_19725</name>
</gene>
<dbReference type="EMBL" id="RJJD01000019">
    <property type="protein sequence ID" value="RNI23024.1"/>
    <property type="molecule type" value="Genomic_DNA"/>
</dbReference>
<protein>
    <recommendedName>
        <fullName evidence="3">DNA-directed DNA polymerase family A palm domain-containing protein</fullName>
    </recommendedName>
</protein>